<comment type="cofactor">
    <cofactor evidence="1 12">
        <name>Ca(2+)</name>
        <dbReference type="ChEBI" id="CHEBI:29108"/>
    </cofactor>
</comment>
<dbReference type="EC" id="3.2.1.-" evidence="13"/>
<dbReference type="AlphaFoldDB" id="A0AAD2Q4A4"/>
<keyword evidence="12" id="KW-0106">Calcium</keyword>
<feature type="active site" description="Proton donor" evidence="11">
    <location>
        <position position="433"/>
    </location>
</feature>
<proteinExistence type="inferred from homology"/>
<evidence type="ECO:0000256" key="2">
    <source>
        <dbReference type="ARBA" id="ARBA00004922"/>
    </source>
</evidence>
<evidence type="ECO:0000256" key="13">
    <source>
        <dbReference type="RuleBase" id="RU361193"/>
    </source>
</evidence>
<dbReference type="EMBL" id="CAVNYO010000403">
    <property type="protein sequence ID" value="CAK5274673.1"/>
    <property type="molecule type" value="Genomic_DNA"/>
</dbReference>
<evidence type="ECO:0000256" key="6">
    <source>
        <dbReference type="ARBA" id="ARBA00023157"/>
    </source>
</evidence>
<dbReference type="InterPro" id="IPR050749">
    <property type="entry name" value="Glycosyl_Hydrolase_47"/>
</dbReference>
<evidence type="ECO:0000256" key="9">
    <source>
        <dbReference type="ARBA" id="ARBA00047669"/>
    </source>
</evidence>
<dbReference type="InterPro" id="IPR012341">
    <property type="entry name" value="6hp_glycosidase-like_sf"/>
</dbReference>
<sequence length="587" mass="64799">MRLSRLGVLSGLLSLSWAGATVQKPGLVVPPVYAGRLNDTKALFVESYEAYRKYAWGHDDLAPLSKGFVDSRNGWGSSVVDAMSTMVSNNYACSEDGFKPSCEGHHGIRRTSSLTPMRPLFDASPHELQEYIEEAVNYTSMIDFTQSRIPGAVSVFETTIRYLGGLLSSYELSGKKYQVLVDKAREVADKMAFAWVGDSVIPFGFVDFDSNTPLYFTSNIAEAGTLSLEWYLLSKYTKNTTYADLSVAPVIHIANLPSPLPGLAAQGINPVTGEFIGGYVTWGAASDSYFEYLVKYARLTNTDNSIFINTWKACLTGENRFLAKCCVRPPLTLRSGLCSKNRRSETLRISPITTTARFGLSARMSPGHVYAVAEMELNVLESLGLFPCRELAAGFHYTGGRLLNNQTIVDIALELNEGCWNSYASTATGIGPEAFAFISTDSNATDGSVSEDQLKFYSEHGFYITNSKYVMRPEVLESNFHAWRVTGDTKYLDRAGDAIDSFFKYLPAPVAYGPLVDVNNATGGLIDDMESFWFAEVLKYLYLTFDDPDNISLDKYVFNTECQPFEAPPALKSYDTPGRLTFVAQQS</sequence>
<keyword evidence="4 14" id="KW-0732">Signal</keyword>
<comment type="similarity">
    <text evidence="3 13">Belongs to the glycosyl hydrolase 47 family.</text>
</comment>
<keyword evidence="16" id="KW-1185">Reference proteome</keyword>
<comment type="catalytic activity">
    <reaction evidence="9">
        <text>N(4)-(alpha-D-Man-(1-&gt;2)-alpha-D-Man-(1-&gt;2)-alpha-D-Man-(1-&gt;3)-[alpha-D-Man-(1-&gt;3)-[alpha-D-Man-(1-&gt;2)-alpha-D-Man-(1-&gt;6)]-alpha-D-Man-(1-&gt;6)]-beta-D-Man-(1-&gt;4)-beta-D-GlcNAc-(1-&gt;4)-beta-D-GlcNAc)-L-asparaginyl-[protein] (N-glucan mannose isomer 8A1,2,3B1,3) + 3 H2O = N(4)-(alpha-D-Man-(1-&gt;3)-[alpha-D-Man-(1-&gt;3)-[alpha-D-Man-(1-&gt;6)]-alpha-D-Man-(1-&gt;6)]-beta-D-Man-(1-&gt;4)-beta-D-GlcNAc-(1-&gt;4)-beta-D-GlcNAc)-L-asparaginyl-[protein] (N-glucan mannose isomer 5A1,2) + 3 beta-D-mannose</text>
        <dbReference type="Rhea" id="RHEA:56028"/>
        <dbReference type="Rhea" id="RHEA-COMP:14358"/>
        <dbReference type="Rhea" id="RHEA-COMP:14367"/>
        <dbReference type="ChEBI" id="CHEBI:15377"/>
        <dbReference type="ChEBI" id="CHEBI:28563"/>
        <dbReference type="ChEBI" id="CHEBI:59087"/>
        <dbReference type="ChEBI" id="CHEBI:60628"/>
        <dbReference type="EC" id="3.2.1.113"/>
    </reaction>
</comment>
<evidence type="ECO:0000256" key="10">
    <source>
        <dbReference type="ARBA" id="ARBA00048605"/>
    </source>
</evidence>
<keyword evidence="6" id="KW-1015">Disulfide bond</keyword>
<evidence type="ECO:0000256" key="11">
    <source>
        <dbReference type="PIRSR" id="PIRSR601382-1"/>
    </source>
</evidence>
<gene>
    <name evidence="15" type="ORF">MYCIT1_LOCUS21970</name>
</gene>
<evidence type="ECO:0000256" key="12">
    <source>
        <dbReference type="PIRSR" id="PIRSR601382-2"/>
    </source>
</evidence>
<evidence type="ECO:0000256" key="14">
    <source>
        <dbReference type="SAM" id="SignalP"/>
    </source>
</evidence>
<feature type="active site" description="Proton donor" evidence="11">
    <location>
        <position position="157"/>
    </location>
</feature>
<dbReference type="GO" id="GO:0005509">
    <property type="term" value="F:calcium ion binding"/>
    <property type="evidence" value="ECO:0007669"/>
    <property type="project" value="InterPro"/>
</dbReference>
<evidence type="ECO:0000313" key="15">
    <source>
        <dbReference type="EMBL" id="CAK5274673.1"/>
    </source>
</evidence>
<dbReference type="GO" id="GO:0016020">
    <property type="term" value="C:membrane"/>
    <property type="evidence" value="ECO:0007669"/>
    <property type="project" value="InterPro"/>
</dbReference>
<evidence type="ECO:0000256" key="8">
    <source>
        <dbReference type="ARBA" id="ARBA00023295"/>
    </source>
</evidence>
<evidence type="ECO:0000256" key="7">
    <source>
        <dbReference type="ARBA" id="ARBA00023180"/>
    </source>
</evidence>
<dbReference type="SUPFAM" id="SSF48225">
    <property type="entry name" value="Seven-hairpin glycosidases"/>
    <property type="match status" value="1"/>
</dbReference>
<dbReference type="GO" id="GO:0005975">
    <property type="term" value="P:carbohydrate metabolic process"/>
    <property type="evidence" value="ECO:0007669"/>
    <property type="project" value="InterPro"/>
</dbReference>
<evidence type="ECO:0000313" key="16">
    <source>
        <dbReference type="Proteomes" id="UP001295794"/>
    </source>
</evidence>
<evidence type="ECO:0000256" key="1">
    <source>
        <dbReference type="ARBA" id="ARBA00001913"/>
    </source>
</evidence>
<feature type="active site" evidence="11">
    <location>
        <position position="287"/>
    </location>
</feature>
<dbReference type="Pfam" id="PF01532">
    <property type="entry name" value="Glyco_hydro_47"/>
    <property type="match status" value="1"/>
</dbReference>
<evidence type="ECO:0000256" key="4">
    <source>
        <dbReference type="ARBA" id="ARBA00022729"/>
    </source>
</evidence>
<keyword evidence="7" id="KW-0325">Glycoprotein</keyword>
<dbReference type="Gene3D" id="1.50.10.10">
    <property type="match status" value="1"/>
</dbReference>
<comment type="pathway">
    <text evidence="2">Protein modification; protein glycosylation.</text>
</comment>
<evidence type="ECO:0000256" key="5">
    <source>
        <dbReference type="ARBA" id="ARBA00022801"/>
    </source>
</evidence>
<keyword evidence="12" id="KW-0479">Metal-binding</keyword>
<dbReference type="PANTHER" id="PTHR11742:SF101">
    <property type="entry name" value="MANNOSYL-OLIGOSACCHARIDE ALPHA-1,2-MANNOSIDASE 1B"/>
    <property type="match status" value="1"/>
</dbReference>
<reference evidence="15" key="1">
    <citation type="submission" date="2023-11" db="EMBL/GenBank/DDBJ databases">
        <authorList>
            <person name="De Vega J J."/>
            <person name="De Vega J J."/>
        </authorList>
    </citation>
    <scope>NUCLEOTIDE SEQUENCE</scope>
</reference>
<protein>
    <recommendedName>
        <fullName evidence="13">alpha-1,2-Mannosidase</fullName>
        <ecNumber evidence="13">3.2.1.-</ecNumber>
    </recommendedName>
</protein>
<dbReference type="GO" id="GO:0005783">
    <property type="term" value="C:endoplasmic reticulum"/>
    <property type="evidence" value="ECO:0007669"/>
    <property type="project" value="TreeGrafter"/>
</dbReference>
<comment type="catalytic activity">
    <reaction evidence="10">
        <text>N(4)-(alpha-D-Man-(1-&gt;2)-alpha-D-Man-(1-&gt;2)-alpha-D-Man-(1-&gt;3)-[alpha-D-Man-(1-&gt;2)-alpha-D-Man-(1-&gt;3)-[alpha-D-Man-(1-&gt;2)-alpha-D-Man-(1-&gt;6)]-alpha-D-Man-(1-&gt;6)]-beta-D-Man-(1-&gt;4)-beta-D-GlcNAc-(1-&gt;4)-beta-D-GlcNAc)-L-asparaginyl-[protein] (N-glucan mannose isomer 9A1,2,3B1,2,3) + 4 H2O = N(4)-(alpha-D-Man-(1-&gt;3)-[alpha-D-Man-(1-&gt;3)-[alpha-D-Man-(1-&gt;6)]-alpha-D-Man-(1-&gt;6)]-beta-D-Man-(1-&gt;4)-beta-D-GlcNAc-(1-&gt;4)-beta-D-GlcNAc)-L-asparaginyl-[protein] (N-glucan mannose isomer 5A1,2) + 4 beta-D-mannose</text>
        <dbReference type="Rhea" id="RHEA:56008"/>
        <dbReference type="Rhea" id="RHEA-COMP:14356"/>
        <dbReference type="Rhea" id="RHEA-COMP:14367"/>
        <dbReference type="ChEBI" id="CHEBI:15377"/>
        <dbReference type="ChEBI" id="CHEBI:28563"/>
        <dbReference type="ChEBI" id="CHEBI:59087"/>
        <dbReference type="ChEBI" id="CHEBI:139493"/>
        <dbReference type="EC" id="3.2.1.113"/>
    </reaction>
</comment>
<keyword evidence="8 13" id="KW-0326">Glycosidase</keyword>
<evidence type="ECO:0000256" key="3">
    <source>
        <dbReference type="ARBA" id="ARBA00007658"/>
    </source>
</evidence>
<name>A0AAD2Q4A4_9AGAR</name>
<feature type="chain" id="PRO_5042202210" description="alpha-1,2-Mannosidase" evidence="14">
    <location>
        <begin position="19"/>
        <end position="587"/>
    </location>
</feature>
<dbReference type="InterPro" id="IPR001382">
    <property type="entry name" value="Glyco_hydro_47"/>
</dbReference>
<dbReference type="GO" id="GO:0036503">
    <property type="term" value="P:ERAD pathway"/>
    <property type="evidence" value="ECO:0007669"/>
    <property type="project" value="UniProtKB-ARBA"/>
</dbReference>
<dbReference type="PRINTS" id="PR00747">
    <property type="entry name" value="GLYHDRLASE47"/>
</dbReference>
<dbReference type="Proteomes" id="UP001295794">
    <property type="component" value="Unassembled WGS sequence"/>
</dbReference>
<accession>A0AAD2Q4A4</accession>
<comment type="caution">
    <text evidence="15">The sequence shown here is derived from an EMBL/GenBank/DDBJ whole genome shotgun (WGS) entry which is preliminary data.</text>
</comment>
<dbReference type="PANTHER" id="PTHR11742">
    <property type="entry name" value="MANNOSYL-OLIGOSACCHARIDE ALPHA-1,2-MANNOSIDASE-RELATED"/>
    <property type="match status" value="1"/>
</dbReference>
<feature type="signal peptide" evidence="14">
    <location>
        <begin position="1"/>
        <end position="18"/>
    </location>
</feature>
<feature type="active site" evidence="11">
    <location>
        <position position="474"/>
    </location>
</feature>
<organism evidence="15 16">
    <name type="scientific">Mycena citricolor</name>
    <dbReference type="NCBI Taxonomy" id="2018698"/>
    <lineage>
        <taxon>Eukaryota</taxon>
        <taxon>Fungi</taxon>
        <taxon>Dikarya</taxon>
        <taxon>Basidiomycota</taxon>
        <taxon>Agaricomycotina</taxon>
        <taxon>Agaricomycetes</taxon>
        <taxon>Agaricomycetidae</taxon>
        <taxon>Agaricales</taxon>
        <taxon>Marasmiineae</taxon>
        <taxon>Mycenaceae</taxon>
        <taxon>Mycena</taxon>
    </lineage>
</organism>
<keyword evidence="5 13" id="KW-0378">Hydrolase</keyword>
<dbReference type="InterPro" id="IPR036026">
    <property type="entry name" value="Seven-hairpin_glycosidases"/>
</dbReference>
<feature type="binding site" evidence="12">
    <location>
        <position position="560"/>
    </location>
    <ligand>
        <name>Ca(2+)</name>
        <dbReference type="ChEBI" id="CHEBI:29108"/>
    </ligand>
</feature>
<dbReference type="GO" id="GO:0004571">
    <property type="term" value="F:mannosyl-oligosaccharide 1,2-alpha-mannosidase activity"/>
    <property type="evidence" value="ECO:0007669"/>
    <property type="project" value="UniProtKB-EC"/>
</dbReference>